<dbReference type="Proteomes" id="UP000194837">
    <property type="component" value="Unassembled WGS sequence"/>
</dbReference>
<gene>
    <name evidence="2" type="ORF">BFL34_01686</name>
</gene>
<protein>
    <submittedName>
        <fullName evidence="2">Subtilase family protein</fullName>
    </submittedName>
</protein>
<proteinExistence type="predicted"/>
<evidence type="ECO:0000313" key="3">
    <source>
        <dbReference type="Proteomes" id="UP000194837"/>
    </source>
</evidence>
<sequence>MAVQMRPDALAKSHRPFGRLFSATRASHVGTGNYGELIFAVSAESLADIATLVAATELHPETEVDRTGNLVAKPTVGRAEVSAIHSIRKWSPAAERGYSLDEADDWLIGSTSRMQVELLDVPKTGTMRGAAIDDIQKLAALGVQRPRWLHLRGDILRRASIESASMVPLTRQVAVDHVDPTTEKVELRETLFLLEASNAVRRVALEDKIARTPELIEAERGAPTPSPAQVGVESKAIVGVIDGGVAGPFANSSIHVVGRSGLLAPEHKSVTKMSHATQVASILALGSAFNSDILRQDEDCRIYDLDLLPSDEFREGYYSSLDDFLDEVRASVARAKARDGVRIFNLSYNLVRAPGGSPYSVAARGLDRIALDLDVIFVISAGNLGVLEERVEWPPDPRDALASLGSSAALDGMGAPAESIANVSVGAINPPGMALGIEGAPTRYTRRSTPIPSALKPDFAAIGGGSAATAAETSGLYALDSFGRLDAVKGTSFASPIAARYLATLDKAIAGEVPRDLIIAVATHHAEIPPAMRHASLDAVTPSLVGRGVLPSVARTLNGVSSRFTLVFSDVIPPGRRVEFPFRWPDSLTSPEGKCRGRIKLTLVAQPTLNYAHGMEMVRVNLDGALKQSAEDGRFLSQVQPTHQFFSGYRYANERNLATTLGKWFPVKSWERTMPRGVGRSGDWRLDIDYLTRAGESISESGIRFAAVLTVEDPTGEASVHEDMRASLTTIGVSLSDLRTAVDVGVSARV</sequence>
<comment type="caution">
    <text evidence="2">The sequence shown here is derived from an EMBL/GenBank/DDBJ whole genome shotgun (WGS) entry which is preliminary data.</text>
</comment>
<reference evidence="2 3" key="1">
    <citation type="submission" date="2016-08" db="EMBL/GenBank/DDBJ databases">
        <title>Genome sequence of Clavibacter michiganensis spp strain CFBP7494.</title>
        <authorList>
            <person name="Thapa S.P."/>
            <person name="Coaker G."/>
            <person name="Jacques M.-A."/>
        </authorList>
    </citation>
    <scope>NUCLEOTIDE SEQUENCE [LARGE SCALE GENOMIC DNA]</scope>
    <source>
        <strain evidence="2">CFBP7494</strain>
    </source>
</reference>
<dbReference type="InterPro" id="IPR000209">
    <property type="entry name" value="Peptidase_S8/S53_dom"/>
</dbReference>
<accession>A0A251Y9U9</accession>
<dbReference type="Pfam" id="PF00082">
    <property type="entry name" value="Peptidase_S8"/>
    <property type="match status" value="1"/>
</dbReference>
<dbReference type="GO" id="GO:0006508">
    <property type="term" value="P:proteolysis"/>
    <property type="evidence" value="ECO:0007669"/>
    <property type="project" value="InterPro"/>
</dbReference>
<evidence type="ECO:0000259" key="1">
    <source>
        <dbReference type="Pfam" id="PF00082"/>
    </source>
</evidence>
<evidence type="ECO:0000313" key="2">
    <source>
        <dbReference type="EMBL" id="OUE20868.1"/>
    </source>
</evidence>
<dbReference type="InterPro" id="IPR036852">
    <property type="entry name" value="Peptidase_S8/S53_dom_sf"/>
</dbReference>
<feature type="domain" description="Peptidase S8/S53" evidence="1">
    <location>
        <begin position="236"/>
        <end position="511"/>
    </location>
</feature>
<dbReference type="GO" id="GO:0004252">
    <property type="term" value="F:serine-type endopeptidase activity"/>
    <property type="evidence" value="ECO:0007669"/>
    <property type="project" value="InterPro"/>
</dbReference>
<name>A0A251Y9U9_9MICO</name>
<dbReference type="AlphaFoldDB" id="A0A251Y9U9"/>
<dbReference type="Gene3D" id="3.40.50.200">
    <property type="entry name" value="Peptidase S8/S53 domain"/>
    <property type="match status" value="1"/>
</dbReference>
<dbReference type="EMBL" id="MDJW01000008">
    <property type="protein sequence ID" value="OUE20868.1"/>
    <property type="molecule type" value="Genomic_DNA"/>
</dbReference>
<organism evidence="2 3">
    <name type="scientific">Clavibacter michiganensis</name>
    <dbReference type="NCBI Taxonomy" id="28447"/>
    <lineage>
        <taxon>Bacteria</taxon>
        <taxon>Bacillati</taxon>
        <taxon>Actinomycetota</taxon>
        <taxon>Actinomycetes</taxon>
        <taxon>Micrococcales</taxon>
        <taxon>Microbacteriaceae</taxon>
        <taxon>Clavibacter</taxon>
    </lineage>
</organism>
<dbReference type="SUPFAM" id="SSF52743">
    <property type="entry name" value="Subtilisin-like"/>
    <property type="match status" value="1"/>
</dbReference>